<keyword evidence="9" id="KW-1185">Reference proteome</keyword>
<feature type="domain" description="Rab3GAP regulatory subunit C-terminal" evidence="7">
    <location>
        <begin position="913"/>
        <end position="1050"/>
    </location>
</feature>
<dbReference type="InterPro" id="IPR029257">
    <property type="entry name" value="RAB3GAP2_C"/>
</dbReference>
<dbReference type="Proteomes" id="UP000241890">
    <property type="component" value="Unassembled WGS sequence"/>
</dbReference>
<reference evidence="8 9" key="1">
    <citation type="submission" date="2017-12" db="EMBL/GenBank/DDBJ databases">
        <title>Sequencing, de novo assembly and annotation of complete genome of a new Thraustochytrid species, strain FCC1311.</title>
        <authorList>
            <person name="Sedici K."/>
            <person name="Godart F."/>
            <person name="Aiese Cigliano R."/>
            <person name="Sanseverino W."/>
            <person name="Barakat M."/>
            <person name="Ortet P."/>
            <person name="Marechal E."/>
            <person name="Cagnac O."/>
            <person name="Amato A."/>
        </authorList>
    </citation>
    <scope>NUCLEOTIDE SEQUENCE [LARGE SCALE GENOMIC DNA]</scope>
</reference>
<comment type="caution">
    <text evidence="8">The sequence shown here is derived from an EMBL/GenBank/DDBJ whole genome shotgun (WGS) entry which is preliminary data.</text>
</comment>
<evidence type="ECO:0000256" key="5">
    <source>
        <dbReference type="SAM" id="MobiDB-lite"/>
    </source>
</evidence>
<evidence type="ECO:0000256" key="2">
    <source>
        <dbReference type="ARBA" id="ARBA00008153"/>
    </source>
</evidence>
<evidence type="ECO:0000313" key="8">
    <source>
        <dbReference type="EMBL" id="GBG27482.1"/>
    </source>
</evidence>
<dbReference type="GO" id="GO:0005737">
    <property type="term" value="C:cytoplasm"/>
    <property type="evidence" value="ECO:0007669"/>
    <property type="project" value="UniProtKB-SubCell"/>
</dbReference>
<evidence type="ECO:0000259" key="7">
    <source>
        <dbReference type="Pfam" id="PF14656"/>
    </source>
</evidence>
<feature type="compositionally biased region" description="Basic and acidic residues" evidence="5">
    <location>
        <begin position="62"/>
        <end position="72"/>
    </location>
</feature>
<evidence type="ECO:0000313" key="9">
    <source>
        <dbReference type="Proteomes" id="UP000241890"/>
    </source>
</evidence>
<dbReference type="InterPro" id="IPR026059">
    <property type="entry name" value="Rab3GAP2"/>
</dbReference>
<protein>
    <submittedName>
        <fullName evidence="8">Rab3 GTPase-activating protein non-catalytic subunit</fullName>
    </submittedName>
</protein>
<comment type="similarity">
    <text evidence="2">Belongs to the Rab3-GAP regulatory subunit family.</text>
</comment>
<keyword evidence="3" id="KW-0343">GTPase activation</keyword>
<sequence>MLWDNNDAEASTAQAILALGVRPAWAVHVTDQFDTEDVGPATGGVGSALVNVSSLANGQDATQRDDRGKREADAEDDAGENGGASAQALKSPPADARSARGTAALSSRHAIFDSVNRVVNGHLNGQDPSQRYAVTVDALGRVVLLDTCGLRLLRIWKGYRDAQTAWLTCPESWTDQEDDTCNEASAREGEPSVDCGAEGGDERNGQYLVILAPWRETVQIWRVPGCVLVSSMRLPSCAVGAVHLLTHVDWASRQARCFLVRDGTSAREEDEDDEEEEEEVEERVCGLNVQEVLTTRASLERLMTHLNKGKNQQAGFMAHQFRHALGSARFRQAETIFGETKQADVIWRLLLAMDTDLTGVLIPPAKFHLRMIAHAQAVLGEMKQDAACERLLRQLEVRVRLVRLHASLAVSTPENVAADLRELDVDASLVPCATEDLSIWTAGGTNAGKPRQPICIRELLHVFGALVLRDMDDLCWTDPANVQVDERKCNWADRGGTSGTDEVINESAGENEVSSESSELPDLTPSHQLSLETQQSIAALLFDPILIDVFMLSKVTSAMAHFDGSSQVYLQLFLDWWFQLPLERVLDTASNAPSAVIRLLGELLKGAEAHVEIIIKYAQESRHVCHGLILVRLCARAAEEAAKTELTKAARELEDVLVICCCARRSDLSCMDFGVQTAKFAQVVARALVEERDVSAIEDRFTAQCKLGSDLIQGHRALLYCDEHGANLDAALESLRSIQDVRMRRGLVVRVRELAILPLVRNEALVSEKRCDVALAILNELEGSDDVKKEEERNVKGGATVLDEGAEELGFPWLDKVFREEMRDAQASIVPQRVAEDRLALLALKGLVRVMEGGAEGAGSRLKLLAQLFAGNKIPLEKALTLQIKKDESTPEADEIASRRTRLVQRVVQANVDEPAFAFELARALGVPVDKVHIELAHRLYARGDDAAGKASADRVKDQGALALVLLSVARQRMASVLQVLQDLPQYRHLLAVISADTSKWIRAGGVVPPHRGGGGTEEADTTSAAAVGKQRANLSSTLVLLHEIASNLPASSPAQRRATQMATAADALFRRVQDAIR</sequence>
<name>A0A2R5G8V0_9STRA</name>
<evidence type="ECO:0000256" key="4">
    <source>
        <dbReference type="ARBA" id="ARBA00022490"/>
    </source>
</evidence>
<accession>A0A2R5G8V0</accession>
<comment type="subcellular location">
    <subcellularLocation>
        <location evidence="1">Cytoplasm</location>
    </subcellularLocation>
</comment>
<proteinExistence type="inferred from homology"/>
<gene>
    <name evidence="8" type="ORF">FCC1311_037042</name>
</gene>
<dbReference type="InParanoid" id="A0A2R5G8V0"/>
<dbReference type="EMBL" id="BEYU01000031">
    <property type="protein sequence ID" value="GBG27482.1"/>
    <property type="molecule type" value="Genomic_DNA"/>
</dbReference>
<dbReference type="Pfam" id="PF14656">
    <property type="entry name" value="RAB3GAP2_C"/>
    <property type="match status" value="1"/>
</dbReference>
<evidence type="ECO:0000256" key="1">
    <source>
        <dbReference type="ARBA" id="ARBA00004496"/>
    </source>
</evidence>
<keyword evidence="4" id="KW-0963">Cytoplasm</keyword>
<dbReference type="Pfam" id="PF14655">
    <property type="entry name" value="RAB3GAP2_N"/>
    <property type="match status" value="1"/>
</dbReference>
<evidence type="ECO:0000259" key="6">
    <source>
        <dbReference type="Pfam" id="PF14655"/>
    </source>
</evidence>
<dbReference type="AlphaFoldDB" id="A0A2R5G8V0"/>
<dbReference type="GO" id="GO:0005096">
    <property type="term" value="F:GTPase activator activity"/>
    <property type="evidence" value="ECO:0007669"/>
    <property type="project" value="UniProtKB-KW"/>
</dbReference>
<evidence type="ECO:0000256" key="3">
    <source>
        <dbReference type="ARBA" id="ARBA00022468"/>
    </source>
</evidence>
<dbReference type="PANTHER" id="PTHR12472">
    <property type="entry name" value="RAB3-GAP REGULATORY DOMAIN"/>
    <property type="match status" value="1"/>
</dbReference>
<dbReference type="InterPro" id="IPR032839">
    <property type="entry name" value="RAB3GAP_N"/>
</dbReference>
<organism evidence="8 9">
    <name type="scientific">Hondaea fermentalgiana</name>
    <dbReference type="NCBI Taxonomy" id="2315210"/>
    <lineage>
        <taxon>Eukaryota</taxon>
        <taxon>Sar</taxon>
        <taxon>Stramenopiles</taxon>
        <taxon>Bigyra</taxon>
        <taxon>Labyrinthulomycetes</taxon>
        <taxon>Thraustochytrida</taxon>
        <taxon>Thraustochytriidae</taxon>
        <taxon>Hondaea</taxon>
    </lineage>
</organism>
<dbReference type="OrthoDB" id="38572at2759"/>
<feature type="domain" description="Rab3-GAP regulatory subunit N-terminal" evidence="6">
    <location>
        <begin position="126"/>
        <end position="223"/>
    </location>
</feature>
<dbReference type="PANTHER" id="PTHR12472:SF0">
    <property type="entry name" value="RAB3 GTPASE-ACTIVATING PROTEIN NON-CATALYTIC SUBUNIT"/>
    <property type="match status" value="1"/>
</dbReference>
<feature type="region of interest" description="Disordered" evidence="5">
    <location>
        <begin position="54"/>
        <end position="102"/>
    </location>
</feature>
<feature type="region of interest" description="Disordered" evidence="5">
    <location>
        <begin position="493"/>
        <end position="524"/>
    </location>
</feature>